<gene>
    <name evidence="1" type="primary">nqrM</name>
    <name evidence="1" type="ORF">O0V09_03920</name>
</gene>
<proteinExistence type="predicted"/>
<dbReference type="PANTHER" id="PTHR40691:SF3">
    <property type="entry name" value="(NA+)-NQR MATURATION NQRM"/>
    <property type="match status" value="1"/>
</dbReference>
<evidence type="ECO:0000313" key="1">
    <source>
        <dbReference type="EMBL" id="MCZ0864331.1"/>
    </source>
</evidence>
<dbReference type="EMBL" id="JAPTGG010000002">
    <property type="protein sequence ID" value="MCZ0864331.1"/>
    <property type="molecule type" value="Genomic_DNA"/>
</dbReference>
<accession>A0A9J6RIN7</accession>
<dbReference type="Pfam" id="PF04400">
    <property type="entry name" value="NqrM"/>
    <property type="match status" value="1"/>
</dbReference>
<organism evidence="1 2">
    <name type="scientific">Dasania phycosphaerae</name>
    <dbReference type="NCBI Taxonomy" id="2950436"/>
    <lineage>
        <taxon>Bacteria</taxon>
        <taxon>Pseudomonadati</taxon>
        <taxon>Pseudomonadota</taxon>
        <taxon>Gammaproteobacteria</taxon>
        <taxon>Cellvibrionales</taxon>
        <taxon>Spongiibacteraceae</taxon>
        <taxon>Dasania</taxon>
    </lineage>
</organism>
<keyword evidence="2" id="KW-1185">Reference proteome</keyword>
<comment type="caution">
    <text evidence="1">The sequence shown here is derived from an EMBL/GenBank/DDBJ whole genome shotgun (WGS) entry which is preliminary data.</text>
</comment>
<dbReference type="AlphaFoldDB" id="A0A9J6RIN7"/>
<protein>
    <submittedName>
        <fullName evidence="1">(Na+)-NQR maturation NqrM</fullName>
    </submittedName>
</protein>
<dbReference type="InterPro" id="IPR007495">
    <property type="entry name" value="NqrM"/>
</dbReference>
<dbReference type="Proteomes" id="UP001069090">
    <property type="component" value="Unassembled WGS sequence"/>
</dbReference>
<reference evidence="1 2" key="1">
    <citation type="submission" date="2022-12" db="EMBL/GenBank/DDBJ databases">
        <title>Dasania phycosphaerae sp. nov., isolated from particulate material of the south coast of Korea.</title>
        <authorList>
            <person name="Jiang Y."/>
        </authorList>
    </citation>
    <scope>NUCLEOTIDE SEQUENCE [LARGE SCALE GENOMIC DNA]</scope>
    <source>
        <strain evidence="1 2">GY-19</strain>
    </source>
</reference>
<evidence type="ECO:0000313" key="2">
    <source>
        <dbReference type="Proteomes" id="UP001069090"/>
    </source>
</evidence>
<dbReference type="PANTHER" id="PTHR40691">
    <property type="entry name" value="(NA+)-NQR MATURATION NQRM"/>
    <property type="match status" value="1"/>
</dbReference>
<name>A0A9J6RIN7_9GAMM</name>
<sequence length="80" mass="8260">MATFIITFCFIAFVIAAMAVGVILGKKPIKGSCGGMSALGMETACDVCGGDKQVCDEENDRVATTAKTSASDLAYDATKK</sequence>
<dbReference type="RefSeq" id="WP_258330483.1">
    <property type="nucleotide sequence ID" value="NZ_JAPTGG010000002.1"/>
</dbReference>